<organism evidence="1 2">
    <name type="scientific">Ranatra chinensis</name>
    <dbReference type="NCBI Taxonomy" id="642074"/>
    <lineage>
        <taxon>Eukaryota</taxon>
        <taxon>Metazoa</taxon>
        <taxon>Ecdysozoa</taxon>
        <taxon>Arthropoda</taxon>
        <taxon>Hexapoda</taxon>
        <taxon>Insecta</taxon>
        <taxon>Pterygota</taxon>
        <taxon>Neoptera</taxon>
        <taxon>Paraneoptera</taxon>
        <taxon>Hemiptera</taxon>
        <taxon>Heteroptera</taxon>
        <taxon>Panheteroptera</taxon>
        <taxon>Nepomorpha</taxon>
        <taxon>Nepidae</taxon>
        <taxon>Ranatrinae</taxon>
        <taxon>Ranatra</taxon>
    </lineage>
</organism>
<dbReference type="Proteomes" id="UP001558652">
    <property type="component" value="Unassembled WGS sequence"/>
</dbReference>
<evidence type="ECO:0000313" key="1">
    <source>
        <dbReference type="EMBL" id="KAL1109983.1"/>
    </source>
</evidence>
<sequence>MCPRVANCADLKVAERPLPRAILRRVCACRGSKRAILAVDNGWPFCGVHAHLLLGQWTGCSAHGTIQRQQFYNMAWTRCYIGLPSCPSFPSGPNTWVTLSPPPRMSAGVYPICAPSMYNAVPFDCGPSPLWGTPEMLGVFLLDGAGHVSLSH</sequence>
<gene>
    <name evidence="1" type="ORF">AAG570_014092</name>
</gene>
<dbReference type="AlphaFoldDB" id="A0ABD0Y5G0"/>
<proteinExistence type="predicted"/>
<name>A0ABD0Y5G0_9HEMI</name>
<protein>
    <submittedName>
        <fullName evidence="1">Uncharacterized protein</fullName>
    </submittedName>
</protein>
<reference evidence="1 2" key="1">
    <citation type="submission" date="2024-07" db="EMBL/GenBank/DDBJ databases">
        <title>Chromosome-level genome assembly of the water stick insect Ranatra chinensis (Heteroptera: Nepidae).</title>
        <authorList>
            <person name="Liu X."/>
        </authorList>
    </citation>
    <scope>NUCLEOTIDE SEQUENCE [LARGE SCALE GENOMIC DNA]</scope>
    <source>
        <strain evidence="1">Cailab_2021Rc</strain>
        <tissue evidence="1">Muscle</tissue>
    </source>
</reference>
<comment type="caution">
    <text evidence="1">The sequence shown here is derived from an EMBL/GenBank/DDBJ whole genome shotgun (WGS) entry which is preliminary data.</text>
</comment>
<dbReference type="EMBL" id="JBFDAA010000114">
    <property type="protein sequence ID" value="KAL1109983.1"/>
    <property type="molecule type" value="Genomic_DNA"/>
</dbReference>
<keyword evidence="2" id="KW-1185">Reference proteome</keyword>
<evidence type="ECO:0000313" key="2">
    <source>
        <dbReference type="Proteomes" id="UP001558652"/>
    </source>
</evidence>
<accession>A0ABD0Y5G0</accession>